<name>A0A1G8JI35_9CLOT</name>
<dbReference type="AlphaFoldDB" id="A0A1G8JI35"/>
<feature type="active site" description="Charge relay system" evidence="9 10">
    <location>
        <position position="257"/>
    </location>
</feature>
<evidence type="ECO:0000256" key="5">
    <source>
        <dbReference type="ARBA" id="ARBA00022729"/>
    </source>
</evidence>
<dbReference type="PRINTS" id="PR00723">
    <property type="entry name" value="SUBTILISIN"/>
</dbReference>
<evidence type="ECO:0000256" key="11">
    <source>
        <dbReference type="RuleBase" id="RU003355"/>
    </source>
</evidence>
<evidence type="ECO:0000256" key="3">
    <source>
        <dbReference type="ARBA" id="ARBA00022525"/>
    </source>
</evidence>
<evidence type="ECO:0000256" key="12">
    <source>
        <dbReference type="SAM" id="SignalP"/>
    </source>
</evidence>
<organism evidence="16 17">
    <name type="scientific">Proteiniclasticum ruminis</name>
    <dbReference type="NCBI Taxonomy" id="398199"/>
    <lineage>
        <taxon>Bacteria</taxon>
        <taxon>Bacillati</taxon>
        <taxon>Bacillota</taxon>
        <taxon>Clostridia</taxon>
        <taxon>Eubacteriales</taxon>
        <taxon>Clostridiaceae</taxon>
        <taxon>Proteiniclasticum</taxon>
    </lineage>
</organism>
<feature type="active site" description="Charge relay system" evidence="9 10">
    <location>
        <position position="584"/>
    </location>
</feature>
<keyword evidence="6" id="KW-0677">Repeat</keyword>
<evidence type="ECO:0000313" key="16">
    <source>
        <dbReference type="EMBL" id="SDI30751.1"/>
    </source>
</evidence>
<gene>
    <name evidence="16" type="ORF">SAMN05421804_10214</name>
</gene>
<sequence>MKRHMVKFTSVLLSLFLLSSSALTVKAAPLVPKEALKSPVSTLWDTTLTSIAKSKGDILYEDDDVVRLLIEVTGKPVIDAATERGVSVKDLAKTLRKSITDKNRASQKSVKDLIKAAGISLKELETYDTILNGFSIETTYKNLKTIKNLKGVTHVSVAHTFSRPEPDMNSSTEMVNAIKTWTDTGYNGEGMVVAIIDTGIDPSHKDMILTDESKVKLTASTLNGLPGTYRTAKVPYGYNYMDKNQEILDLRPGASMHGMHVAGTVGANGDLLTGGIKGVAPEAQLLAMKVFGNNPSMPSTFGDVIVKAIDDSVALGADVINMSLGSTASYVDENDLEQVAIRNAMENGVIAAVSAGNSAMFGDGFDNPYTENPDIGVVGSPGLAPETIQVASIENNIITANALSYFYAGEELLAPYISAGPKDPKDVFTGRVPYLHAGLGGTEDFAGQDFTGKIALIERGSYDFTAKIQNAYNNGASGVIIYNSPAGGDGLISMRYPEGISIPAVFIGRSHGLNLVELLQTEGNYVAFSGKLAKAGNPAAGNLSLFSSWGATPNLDFKPEITAPGGSIWSTAQNNQYQSMSGTSMAAPHVAGGSALVLQRVDEYFNLSSSERVLMAKNLLMNTAIAHHDTGAYNSSYGTGDYNYTSPRRQGAGVMDVYAAVVSPAVAYEKTSGIGKVSLKEMKDVTTFKVDVKNLSDEEVTYVPRGTVQTDLSDGEYNYLETQGVYLDSTLEEYGPNGLYSGEYPIYFSEDSLTIPAGETRTLTVTVDVTNGVDWYYGAPLAEVFPNGTFLEGFVVLEDPEEMNPTLSIPYMGFYGQWDKAPVVDQSIYEGRSFYGITTLAWYDQPNEMFEFLGVDLSGVRDKNTIAFSPNRDKNRDDVLPLLSFLRNAKDMELNILDESGKVIRALYKDSNLTKNYYDNGEGTMYTASLDWIWDGTAGGKLVKDGNYFYEVKTKIDFEDAAWQSVKFPVKVDTKKPMKESLTYDEDAKTLTVKGKDEHSGIYAYVLEITGEEPVANNTGIFDFTDMTLTKKSTLKIYDFAGNVETLDLSKELRKIMKPVNPSLPGIPVPEPPAPPVSFTEPKAPLAGDVDAPVVMIESPEFFETVTSKMVTVTGTVSDSSPLEYLKIDGKNVLYRWNAASGKWVFSHTLLLEDGYRSLRVDVKDKAGNQLDFLHKIFVDTKKPVITLSESLPRVTKEASITLKALVTDNLPDLKVTLNGNMLVNIKEDWSYFDSLSPASYTLDETIPLNLGNNTILLEAEDSAGNLTKLTYTIKRNK</sequence>
<evidence type="ECO:0000256" key="2">
    <source>
        <dbReference type="ARBA" id="ARBA00022512"/>
    </source>
</evidence>
<dbReference type="Gene3D" id="3.40.50.200">
    <property type="entry name" value="Peptidase S8/S53 domain"/>
    <property type="match status" value="1"/>
</dbReference>
<dbReference type="Gene3D" id="3.50.30.30">
    <property type="match status" value="1"/>
</dbReference>
<dbReference type="InterPro" id="IPR023827">
    <property type="entry name" value="Peptidase_S8_Asp-AS"/>
</dbReference>
<dbReference type="GO" id="GO:0006508">
    <property type="term" value="P:proteolysis"/>
    <property type="evidence" value="ECO:0007669"/>
    <property type="project" value="UniProtKB-KW"/>
</dbReference>
<keyword evidence="3" id="KW-0964">Secreted</keyword>
<dbReference type="CDD" id="cd02133">
    <property type="entry name" value="PA_C5a_like"/>
    <property type="match status" value="1"/>
</dbReference>
<keyword evidence="8 10" id="KW-0720">Serine protease</keyword>
<dbReference type="GO" id="GO:0016020">
    <property type="term" value="C:membrane"/>
    <property type="evidence" value="ECO:0007669"/>
    <property type="project" value="InterPro"/>
</dbReference>
<dbReference type="SUPFAM" id="SSF52025">
    <property type="entry name" value="PA domain"/>
    <property type="match status" value="1"/>
</dbReference>
<evidence type="ECO:0000256" key="6">
    <source>
        <dbReference type="ARBA" id="ARBA00022737"/>
    </source>
</evidence>
<feature type="domain" description="C5a peptidase/Subtilisin-like protease SBT2-like Fn3-like" evidence="15">
    <location>
        <begin position="677"/>
        <end position="812"/>
    </location>
</feature>
<keyword evidence="2" id="KW-0134">Cell wall</keyword>
<dbReference type="Pfam" id="PF02225">
    <property type="entry name" value="PA"/>
    <property type="match status" value="1"/>
</dbReference>
<feature type="domain" description="PA" evidence="14">
    <location>
        <begin position="443"/>
        <end position="515"/>
    </location>
</feature>
<dbReference type="Gene3D" id="2.60.40.10">
    <property type="entry name" value="Immunoglobulins"/>
    <property type="match status" value="2"/>
</dbReference>
<dbReference type="InterPro" id="IPR023828">
    <property type="entry name" value="Peptidase_S8_Ser-AS"/>
</dbReference>
<dbReference type="InterPro" id="IPR013783">
    <property type="entry name" value="Ig-like_fold"/>
</dbReference>
<dbReference type="Proteomes" id="UP000183255">
    <property type="component" value="Unassembled WGS sequence"/>
</dbReference>
<dbReference type="InterPro" id="IPR000209">
    <property type="entry name" value="Peptidase_S8/S53_dom"/>
</dbReference>
<evidence type="ECO:0000256" key="1">
    <source>
        <dbReference type="ARBA" id="ARBA00011073"/>
    </source>
</evidence>
<dbReference type="RefSeq" id="WP_081827628.1">
    <property type="nucleotide sequence ID" value="NZ_FNDZ01000002.1"/>
</dbReference>
<dbReference type="Pfam" id="PF09136">
    <property type="entry name" value="Glucodextran_B"/>
    <property type="match status" value="1"/>
</dbReference>
<dbReference type="SUPFAM" id="SSF52743">
    <property type="entry name" value="Subtilisin-like"/>
    <property type="match status" value="1"/>
</dbReference>
<evidence type="ECO:0000256" key="9">
    <source>
        <dbReference type="PIRSR" id="PIRSR615500-1"/>
    </source>
</evidence>
<evidence type="ECO:0000259" key="15">
    <source>
        <dbReference type="Pfam" id="PF06280"/>
    </source>
</evidence>
<dbReference type="PROSITE" id="PS00138">
    <property type="entry name" value="SUBTILASE_SER"/>
    <property type="match status" value="1"/>
</dbReference>
<dbReference type="InterPro" id="IPR046450">
    <property type="entry name" value="PA_dom_sf"/>
</dbReference>
<dbReference type="InterPro" id="IPR050131">
    <property type="entry name" value="Peptidase_S8_subtilisin-like"/>
</dbReference>
<evidence type="ECO:0000256" key="4">
    <source>
        <dbReference type="ARBA" id="ARBA00022670"/>
    </source>
</evidence>
<evidence type="ECO:0000256" key="8">
    <source>
        <dbReference type="ARBA" id="ARBA00022825"/>
    </source>
</evidence>
<dbReference type="InterPro" id="IPR010435">
    <property type="entry name" value="C5a/SBT2-like_Fn3"/>
</dbReference>
<dbReference type="PROSITE" id="PS51892">
    <property type="entry name" value="SUBTILASE"/>
    <property type="match status" value="1"/>
</dbReference>
<reference evidence="16 17" key="1">
    <citation type="submission" date="2016-10" db="EMBL/GenBank/DDBJ databases">
        <authorList>
            <person name="de Groot N.N."/>
        </authorList>
    </citation>
    <scope>NUCLEOTIDE SEQUENCE [LARGE SCALE GENOMIC DNA]</scope>
    <source>
        <strain evidence="16 17">CGMCC 1.5058</strain>
    </source>
</reference>
<dbReference type="InterPro" id="IPR036852">
    <property type="entry name" value="Peptidase_S8/S53_dom_sf"/>
</dbReference>
<feature type="signal peptide" evidence="12">
    <location>
        <begin position="1"/>
        <end position="27"/>
    </location>
</feature>
<protein>
    <submittedName>
        <fullName evidence="16">Lactocepin</fullName>
    </submittedName>
</protein>
<keyword evidence="4 10" id="KW-0645">Protease</keyword>
<evidence type="ECO:0000256" key="10">
    <source>
        <dbReference type="PROSITE-ProRule" id="PRU01240"/>
    </source>
</evidence>
<evidence type="ECO:0000259" key="14">
    <source>
        <dbReference type="Pfam" id="PF02225"/>
    </source>
</evidence>
<dbReference type="InterPro" id="IPR022398">
    <property type="entry name" value="Peptidase_S8_His-AS"/>
</dbReference>
<dbReference type="PROSITE" id="PS00137">
    <property type="entry name" value="SUBTILASE_HIS"/>
    <property type="match status" value="1"/>
</dbReference>
<dbReference type="Gene3D" id="2.60.40.1710">
    <property type="entry name" value="Subtilisin-like superfamily"/>
    <property type="match status" value="1"/>
</dbReference>
<feature type="active site" description="Charge relay system" evidence="9 10">
    <location>
        <position position="197"/>
    </location>
</feature>
<feature type="domain" description="Peptidase S8/S53" evidence="13">
    <location>
        <begin position="188"/>
        <end position="640"/>
    </location>
</feature>
<evidence type="ECO:0000256" key="7">
    <source>
        <dbReference type="ARBA" id="ARBA00022801"/>
    </source>
</evidence>
<dbReference type="Pfam" id="PF06280">
    <property type="entry name" value="fn3_5"/>
    <property type="match status" value="1"/>
</dbReference>
<dbReference type="InterPro" id="IPR034216">
    <property type="entry name" value="C5a_Peptidase"/>
</dbReference>
<dbReference type="PANTHER" id="PTHR43806">
    <property type="entry name" value="PEPTIDASE S8"/>
    <property type="match status" value="1"/>
</dbReference>
<dbReference type="InterPro" id="IPR003137">
    <property type="entry name" value="PA_domain"/>
</dbReference>
<accession>A0A1G8JI35</accession>
<dbReference type="EMBL" id="FNDZ01000002">
    <property type="protein sequence ID" value="SDI30751.1"/>
    <property type="molecule type" value="Genomic_DNA"/>
</dbReference>
<dbReference type="Gene3D" id="2.60.40.4070">
    <property type="match status" value="1"/>
</dbReference>
<dbReference type="PROSITE" id="PS00136">
    <property type="entry name" value="SUBTILASE_ASP"/>
    <property type="match status" value="1"/>
</dbReference>
<proteinExistence type="inferred from homology"/>
<evidence type="ECO:0000259" key="13">
    <source>
        <dbReference type="Pfam" id="PF00082"/>
    </source>
</evidence>
<dbReference type="InterPro" id="IPR015500">
    <property type="entry name" value="Peptidase_S8_subtilisin-rel"/>
</dbReference>
<keyword evidence="7 10" id="KW-0378">Hydrolase</keyword>
<keyword evidence="5 12" id="KW-0732">Signal</keyword>
<dbReference type="PANTHER" id="PTHR43806:SF11">
    <property type="entry name" value="CEREVISIN-RELATED"/>
    <property type="match status" value="1"/>
</dbReference>
<feature type="chain" id="PRO_5010292407" evidence="12">
    <location>
        <begin position="28"/>
        <end position="1278"/>
    </location>
</feature>
<dbReference type="CDD" id="cd07475">
    <property type="entry name" value="Peptidases_S8_C5a_Peptidase"/>
    <property type="match status" value="1"/>
</dbReference>
<dbReference type="GO" id="GO:0004252">
    <property type="term" value="F:serine-type endopeptidase activity"/>
    <property type="evidence" value="ECO:0007669"/>
    <property type="project" value="UniProtKB-UniRule"/>
</dbReference>
<evidence type="ECO:0000313" key="17">
    <source>
        <dbReference type="Proteomes" id="UP000183255"/>
    </source>
</evidence>
<dbReference type="Pfam" id="PF00082">
    <property type="entry name" value="Peptidase_S8"/>
    <property type="match status" value="1"/>
</dbReference>
<comment type="similarity">
    <text evidence="1 10 11">Belongs to the peptidase S8 family.</text>
</comment>